<evidence type="ECO:0000313" key="5">
    <source>
        <dbReference type="Proteomes" id="UP001223761"/>
    </source>
</evidence>
<dbReference type="Proteomes" id="UP001223761">
    <property type="component" value="Chromosome"/>
</dbReference>
<feature type="compositionally biased region" description="Polar residues" evidence="1">
    <location>
        <begin position="158"/>
        <end position="167"/>
    </location>
</feature>
<dbReference type="AlphaFoldDB" id="A0A1Q5SUM3"/>
<proteinExistence type="predicted"/>
<accession>A0A1Q5SUM3</accession>
<evidence type="ECO:0000313" key="4">
    <source>
        <dbReference type="Proteomes" id="UP000186030"/>
    </source>
</evidence>
<dbReference type="CDD" id="cd13441">
    <property type="entry name" value="CamS_repeat_1"/>
    <property type="match status" value="1"/>
</dbReference>
<reference evidence="2 4" key="1">
    <citation type="submission" date="2016-11" db="EMBL/GenBank/DDBJ databases">
        <authorList>
            <person name="Kadnikov V."/>
            <person name="Nazina T."/>
        </authorList>
    </citation>
    <scope>NUCLEOTIDE SEQUENCE [LARGE SCALE GENOMIC DNA]</scope>
    <source>
        <strain evidence="2 4">1017</strain>
    </source>
</reference>
<gene>
    <name evidence="2" type="ORF">BRO54_2612</name>
    <name evidence="3" type="ORF">RA955_14735</name>
</gene>
<organism evidence="2 4">
    <name type="scientific">Geobacillus proteiniphilus</name>
    <dbReference type="NCBI Taxonomy" id="860353"/>
    <lineage>
        <taxon>Bacteria</taxon>
        <taxon>Bacillati</taxon>
        <taxon>Bacillota</taxon>
        <taxon>Bacilli</taxon>
        <taxon>Bacillales</taxon>
        <taxon>Anoxybacillaceae</taxon>
        <taxon>Geobacillus</taxon>
    </lineage>
</organism>
<dbReference type="EMBL" id="MQMG01000036">
    <property type="protein sequence ID" value="OKO91684.1"/>
    <property type="molecule type" value="Genomic_DNA"/>
</dbReference>
<dbReference type="EMBL" id="CP133076">
    <property type="protein sequence ID" value="WMJ15952.1"/>
    <property type="molecule type" value="Genomic_DNA"/>
</dbReference>
<dbReference type="InterPro" id="IPR011426">
    <property type="entry name" value="CamS"/>
</dbReference>
<dbReference type="Proteomes" id="UP000186030">
    <property type="component" value="Unassembled WGS sequence"/>
</dbReference>
<evidence type="ECO:0000313" key="2">
    <source>
        <dbReference type="EMBL" id="OKO91684.1"/>
    </source>
</evidence>
<dbReference type="PIRSF" id="PIRSF012509">
    <property type="entry name" value="CamS"/>
    <property type="match status" value="1"/>
</dbReference>
<protein>
    <submittedName>
        <fullName evidence="3">CamS family sex pheromone protein</fullName>
    </submittedName>
</protein>
<keyword evidence="5" id="KW-1185">Reference proteome</keyword>
<evidence type="ECO:0000313" key="3">
    <source>
        <dbReference type="EMBL" id="WMJ15952.1"/>
    </source>
</evidence>
<reference evidence="2" key="3">
    <citation type="journal article" date="2019" name="Int. J. Syst. Evol. Microbiol.">
        <title>Geobacillus proteiniphilus sp. nov., a thermophilic bacterium isolated from a high-temperature heavy oil reservoir in China.</title>
        <authorList>
            <person name="Semenova E.M."/>
            <person name="Sokolova D.S."/>
            <person name="Grouzdev D.S."/>
            <person name="Poltaraus A.B."/>
            <person name="Vinokurova N.G."/>
            <person name="Tourova T.P."/>
            <person name="Nazina T.N."/>
        </authorList>
    </citation>
    <scope>NUCLEOTIDE SEQUENCE</scope>
    <source>
        <strain evidence="2">1017</strain>
    </source>
</reference>
<reference evidence="3 5" key="4">
    <citation type="submission" date="2023-08" db="EMBL/GenBank/DDBJ databases">
        <title>Genome sequencing of the thermostable Gram positive bacteria Geobacillus proteiniphilus strain T-6.</title>
        <authorList>
            <person name="Shulami S."/>
            <person name="Shoham Y."/>
        </authorList>
    </citation>
    <scope>NUCLEOTIDE SEQUENCE [LARGE SCALE GENOMIC DNA]</scope>
    <source>
        <strain evidence="3 5">T-6</strain>
    </source>
</reference>
<evidence type="ECO:0000256" key="1">
    <source>
        <dbReference type="SAM" id="MobiDB-lite"/>
    </source>
</evidence>
<reference evidence="4" key="2">
    <citation type="submission" date="2017-01" db="EMBL/GenBank/DDBJ databases">
        <title>Genome sequencing and annotation of Geobacillus sp. 1017, a Hydrocarbon-Oxidizing Thermophilic Bacterium Isolated from a Heavy Oil Reservoir (China).</title>
        <authorList>
            <person name="Kadnikov V.V."/>
            <person name="Mardanov A.V."/>
            <person name="Poltaraus A.B."/>
            <person name="Sokolova D.S."/>
            <person name="Semenova E.M."/>
            <person name="Ravin N.V."/>
            <person name="Tourova T.P."/>
            <person name="Nazina T.N."/>
        </authorList>
    </citation>
    <scope>NUCLEOTIDE SEQUENCE [LARGE SCALE GENOMIC DNA]</scope>
    <source>
        <strain evidence="4">1017</strain>
    </source>
</reference>
<feature type="region of interest" description="Disordered" evidence="1">
    <location>
        <begin position="142"/>
        <end position="167"/>
    </location>
</feature>
<sequence>MKRISPLRSLVACRWTNRARKRLAAVGLASICLLSACAPKFDKGEEVVQDKGSKQQEAVIPKYNIADSYYRVILPFKPSGARGEVVNDLNTRLDVDEFETGLMRLATEQFPSDEYLFQEGQYLDSETVGKWLARKKTTRQLKEEKMKPEDNIGLNPPISDTGTNEQKNKQSPIYLASILEHDYLVKVDNDKVKLGGVAIGLALNSVHYYSTEQGYPREVKIKDDVIEREGKRIAAEVLKRLRSMKGLGNVPITIALYKQAPRSSVVPGHFFAVTHVDEGSSTIDDWEAVNEEYYLFPSDEAEENHRDDWLKFNNFKSDVEDFFPNYTGIVGRGLYVNDQLQKLTINITMPFYGKAEVIGFTQYVTGLVMEKFPDYITVNVYIASAGQPESLIVRQAKADEPFVHIYQ</sequence>
<dbReference type="RefSeq" id="WP_074044135.1">
    <property type="nucleotide sequence ID" value="NZ_CP133076.1"/>
</dbReference>
<dbReference type="Gene3D" id="3.10.570.10">
    <property type="entry name" value="sex pheromone staph- cam373 precursor domain"/>
    <property type="match status" value="1"/>
</dbReference>
<dbReference type="CDD" id="cd13440">
    <property type="entry name" value="CamS_repeat_2"/>
    <property type="match status" value="1"/>
</dbReference>
<dbReference type="Pfam" id="PF07537">
    <property type="entry name" value="CamS"/>
    <property type="match status" value="1"/>
</dbReference>
<name>A0A1Q5SUM3_9BACL</name>